<accession>A0A2U3N3W4</accession>
<feature type="chain" id="PRO_5015514428" description="DUF3244 domain-containing protein" evidence="1">
    <location>
        <begin position="18"/>
        <end position="128"/>
    </location>
</feature>
<gene>
    <name evidence="2" type="ORF">KPC_3558</name>
</gene>
<proteinExistence type="predicted"/>
<organism evidence="2 3">
    <name type="scientific">Acinetobacter stercoris</name>
    <dbReference type="NCBI Taxonomy" id="2126983"/>
    <lineage>
        <taxon>Bacteria</taxon>
        <taxon>Pseudomonadati</taxon>
        <taxon>Pseudomonadota</taxon>
        <taxon>Gammaproteobacteria</taxon>
        <taxon>Moraxellales</taxon>
        <taxon>Moraxellaceae</taxon>
        <taxon>Acinetobacter</taxon>
    </lineage>
</organism>
<keyword evidence="1" id="KW-0732">Signal</keyword>
<name>A0A2U3N3W4_9GAMM</name>
<evidence type="ECO:0008006" key="4">
    <source>
        <dbReference type="Google" id="ProtNLM"/>
    </source>
</evidence>
<dbReference type="AlphaFoldDB" id="A0A2U3N3W4"/>
<dbReference type="InParanoid" id="A0A2U3N3W4"/>
<evidence type="ECO:0000313" key="2">
    <source>
        <dbReference type="EMBL" id="SPL72380.1"/>
    </source>
</evidence>
<dbReference type="OrthoDB" id="9991657at2"/>
<reference evidence="3" key="1">
    <citation type="submission" date="2018-03" db="EMBL/GenBank/DDBJ databases">
        <authorList>
            <person name="Blom J."/>
        </authorList>
    </citation>
    <scope>NUCLEOTIDE SEQUENCE [LARGE SCALE GENOMIC DNA]</scope>
    <source>
        <strain evidence="3">KPC-SM-21</strain>
    </source>
</reference>
<sequence>MKLIPIIAFLAISSVFASDIDIVSLSKVQHFSVNDCKIINSAQIAIPSKVSEFRMDTNDYLQITLIGKNSAECYCFKYYPDLSPYLDLKVKKNILYIIEMSGTASNGNWYEKRYKINIKDMVLTKIKK</sequence>
<protein>
    <recommendedName>
        <fullName evidence="4">DUF3244 domain-containing protein</fullName>
    </recommendedName>
</protein>
<dbReference type="RefSeq" id="WP_121975772.1">
    <property type="nucleotide sequence ID" value="NZ_OOGT01000276.1"/>
</dbReference>
<keyword evidence="3" id="KW-1185">Reference proteome</keyword>
<feature type="signal peptide" evidence="1">
    <location>
        <begin position="1"/>
        <end position="17"/>
    </location>
</feature>
<evidence type="ECO:0000313" key="3">
    <source>
        <dbReference type="Proteomes" id="UP000245974"/>
    </source>
</evidence>
<evidence type="ECO:0000256" key="1">
    <source>
        <dbReference type="SAM" id="SignalP"/>
    </source>
</evidence>
<dbReference type="Proteomes" id="UP000245974">
    <property type="component" value="Unassembled WGS sequence"/>
</dbReference>
<dbReference type="EMBL" id="OOGT01000276">
    <property type="protein sequence ID" value="SPL72380.1"/>
    <property type="molecule type" value="Genomic_DNA"/>
</dbReference>